<dbReference type="AlphaFoldDB" id="A0A8C9GD00"/>
<keyword evidence="2" id="KW-1185">Reference proteome</keyword>
<sequence>SAEGIPTAARARSPTSRDWRRQLCSFPRAAIKMTSNQEGLTLWSRLECSGTIMARCSLDLPGSIDPPASAWDYRHAATMSGSFLCFFVDRVSPCCPG</sequence>
<evidence type="ECO:0000313" key="1">
    <source>
        <dbReference type="Ensembl" id="ENSPTEP00000002475.1"/>
    </source>
</evidence>
<evidence type="ECO:0000313" key="2">
    <source>
        <dbReference type="Proteomes" id="UP000694416"/>
    </source>
</evidence>
<organism evidence="1 2">
    <name type="scientific">Piliocolobus tephrosceles</name>
    <name type="common">Ugandan red Colobus</name>
    <dbReference type="NCBI Taxonomy" id="591936"/>
    <lineage>
        <taxon>Eukaryota</taxon>
        <taxon>Metazoa</taxon>
        <taxon>Chordata</taxon>
        <taxon>Craniata</taxon>
        <taxon>Vertebrata</taxon>
        <taxon>Euteleostomi</taxon>
        <taxon>Mammalia</taxon>
        <taxon>Eutheria</taxon>
        <taxon>Euarchontoglires</taxon>
        <taxon>Primates</taxon>
        <taxon>Haplorrhini</taxon>
        <taxon>Catarrhini</taxon>
        <taxon>Cercopithecidae</taxon>
        <taxon>Colobinae</taxon>
        <taxon>Piliocolobus</taxon>
    </lineage>
</organism>
<name>A0A8C9GD00_9PRIM</name>
<reference evidence="1" key="1">
    <citation type="submission" date="2025-08" db="UniProtKB">
        <authorList>
            <consortium name="Ensembl"/>
        </authorList>
    </citation>
    <scope>IDENTIFICATION</scope>
</reference>
<dbReference type="Ensembl" id="ENSPTET00000003843.1">
    <property type="protein sequence ID" value="ENSPTEP00000002475.1"/>
    <property type="gene ID" value="ENSPTEG00000002919.1"/>
</dbReference>
<reference evidence="1" key="2">
    <citation type="submission" date="2025-09" db="UniProtKB">
        <authorList>
            <consortium name="Ensembl"/>
        </authorList>
    </citation>
    <scope>IDENTIFICATION</scope>
</reference>
<dbReference type="Proteomes" id="UP000694416">
    <property type="component" value="Unplaced"/>
</dbReference>
<accession>A0A8C9GD00</accession>
<proteinExistence type="predicted"/>
<protein>
    <submittedName>
        <fullName evidence="1">Uncharacterized protein</fullName>
    </submittedName>
</protein>